<keyword evidence="3" id="KW-1185">Reference proteome</keyword>
<dbReference type="Proteomes" id="UP000005237">
    <property type="component" value="Unassembled WGS sequence"/>
</dbReference>
<reference evidence="2" key="2">
    <citation type="submission" date="2022-06" db="UniProtKB">
        <authorList>
            <consortium name="EnsemblMetazoa"/>
        </authorList>
    </citation>
    <scope>IDENTIFICATION</scope>
    <source>
        <strain evidence="2">DF5081</strain>
    </source>
</reference>
<feature type="coiled-coil region" evidence="1">
    <location>
        <begin position="207"/>
        <end position="241"/>
    </location>
</feature>
<feature type="coiled-coil region" evidence="1">
    <location>
        <begin position="719"/>
        <end position="746"/>
    </location>
</feature>
<feature type="coiled-coil region" evidence="1">
    <location>
        <begin position="997"/>
        <end position="1119"/>
    </location>
</feature>
<dbReference type="EnsemblMetazoa" id="CJA13714.1">
    <property type="protein sequence ID" value="CJA13714.1"/>
    <property type="gene ID" value="WBGene00132918"/>
</dbReference>
<keyword evidence="1" id="KW-0175">Coiled coil</keyword>
<feature type="coiled-coil region" evidence="1">
    <location>
        <begin position="133"/>
        <end position="167"/>
    </location>
</feature>
<feature type="coiled-coil region" evidence="1">
    <location>
        <begin position="617"/>
        <end position="694"/>
    </location>
</feature>
<dbReference type="GO" id="GO:0006406">
    <property type="term" value="P:mRNA export from nucleus"/>
    <property type="evidence" value="ECO:0007669"/>
    <property type="project" value="TreeGrafter"/>
</dbReference>
<feature type="coiled-coil region" evidence="1">
    <location>
        <begin position="937"/>
        <end position="971"/>
    </location>
</feature>
<feature type="coiled-coil region" evidence="1">
    <location>
        <begin position="28"/>
        <end position="104"/>
    </location>
</feature>
<accession>A0A8R1DXW4</accession>
<dbReference type="PANTHER" id="PTHR18898:SF2">
    <property type="entry name" value="NUCLEOPROTEIN TPR"/>
    <property type="match status" value="1"/>
</dbReference>
<protein>
    <recommendedName>
        <fullName evidence="4">Nucleoprotein TPR</fullName>
    </recommendedName>
</protein>
<proteinExistence type="predicted"/>
<evidence type="ECO:0000313" key="2">
    <source>
        <dbReference type="EnsemblMetazoa" id="CJA13714.1"/>
    </source>
</evidence>
<dbReference type="GO" id="GO:0017056">
    <property type="term" value="F:structural constituent of nuclear pore"/>
    <property type="evidence" value="ECO:0007669"/>
    <property type="project" value="TreeGrafter"/>
</dbReference>
<name>A0A8R1DXW4_CAEJA</name>
<dbReference type="PANTHER" id="PTHR18898">
    <property type="entry name" value="NUCLEOPROTEIN TPR-RELATED"/>
    <property type="match status" value="1"/>
</dbReference>
<feature type="coiled-coil region" evidence="1">
    <location>
        <begin position="390"/>
        <end position="473"/>
    </location>
</feature>
<feature type="coiled-coil region" evidence="1">
    <location>
        <begin position="274"/>
        <end position="340"/>
    </location>
</feature>
<reference evidence="3" key="1">
    <citation type="submission" date="2010-08" db="EMBL/GenBank/DDBJ databases">
        <authorList>
            <consortium name="Caenorhabditis japonica Sequencing Consortium"/>
            <person name="Wilson R.K."/>
        </authorList>
    </citation>
    <scope>NUCLEOTIDE SEQUENCE [LARGE SCALE GENOMIC DNA]</scope>
    <source>
        <strain evidence="3">DF5081</strain>
    </source>
</reference>
<feature type="coiled-coil region" evidence="1">
    <location>
        <begin position="1299"/>
        <end position="1326"/>
    </location>
</feature>
<dbReference type="GO" id="GO:1901673">
    <property type="term" value="P:regulation of mitotic spindle assembly"/>
    <property type="evidence" value="ECO:0007669"/>
    <property type="project" value="TreeGrafter"/>
</dbReference>
<evidence type="ECO:0008006" key="4">
    <source>
        <dbReference type="Google" id="ProtNLM"/>
    </source>
</evidence>
<evidence type="ECO:0000256" key="1">
    <source>
        <dbReference type="SAM" id="Coils"/>
    </source>
</evidence>
<sequence length="1377" mass="157754">MDVDAPANLAEQPVPVAEDEQTNWEIEKAELERAQFNMNREVNDLRERVEDLSRQNGQLLSELGRYGNDVKEHVNRHRELEQARNELTDKNLELETTVARLNIEKGEREAAFANATKEAQSAMVETFALKDQIRQLTNEKASLRHSVEAAQQERQSIEFERQRYSTERDLYAESKRWLMQEVTDRDNKVSSLRLELSNKDIEGANERLQYESQINFLNAQIESLNEKSELLQTNNSDLLKRIEYAELSKVTDITNLEEEIRCQQDLQRILKSSLEETKNAADHFKDQLEAQEAVLAEVRTLLQEHQEEMDQERTKHAKSLSQLEEELARTRSELDQVNVMMKSMSEVKLNVSEEELSGLAPAAAETVKFLKGGQSLSSLVLEHARVCGKLAETEEENGSLRSTLEELLEAIQQNKPHILSQRMVADELYDKSSKFEKQLDEAEVERKELATQRDTAQRDLAYVRAELEKYQRDYEFVTQRNVQLMYAIEQQKERIRDPTYSDEPNEQLFLTCAQLQRRNVELESDIENAKNTAAQAAMNAQSAEMAQLRADLAVTKKSEAELKTKVDQTKAAFDSLKERTEHFKELVRDSVTASEARAARLKAEEAVAAKVVADATIERLTTQASEYKADYQRRSRELEQRIQSTEVNINSVTETNIKLNAMLEAQKANTAAMEQEYKAAIKDKETAMEELRKVVSADAEKERKLVNLGRQALEATDQAGTLRVRVRALEDELQSAKSEVTSLRMANDGQRAVLEKEEQVRMSVVEMANFLSRVETEKLNHSNTQLDTIKHERDSLKASTTRLSDQLTHAKNDAKLIQHRLEKELEIVRNRLKDKEEQLSREEMELVDLRSKLASVQGQFTGSDASGMTPDRLKREYLQLKNRTQFIENELDEAKRKLMEAEAAQKRMDAEHAISATHNNVLEENLKQSEQMGAMERDRLLASVKCFEERAQQLTDRLAENQVELDGLRTRYDELVFKSEQETAELQRQIQVSSLNLEGVKRELGVANSNLLNVQNENTRNATALEQHNSVVHQFEQQISEIENARLRLQAELNNKALALVAETTAKNEADQLREHTERLLKQKTEERDRLELELQQKQTEYEEKLIHLSNQYESLSSNITSARDTSMEMDQSTIGEPSQSGMIENLQSLLQFVRQSKDEATHRAMNAEIEMRRLRAETAEFERGKNELLQKIRDLETEKIATAASLIDRARLIEKVESLTNVHNLNAQLNEEKTQLQALVAQFQKEKTELEKQNSILSEKNNEQNLRIAASNQETLQRRKEIELLKQKAESGTKGGPASALQTQLDQLKTQLQAARQEASTASAHATLAERAKLKAEENAKSVSTKLTQTRQLAIKYRDETKISILNIFKKCDFSK</sequence>
<feature type="coiled-coil region" evidence="1">
    <location>
        <begin position="1144"/>
        <end position="1268"/>
    </location>
</feature>
<feature type="coiled-coil region" evidence="1">
    <location>
        <begin position="505"/>
        <end position="579"/>
    </location>
</feature>
<evidence type="ECO:0000313" key="3">
    <source>
        <dbReference type="Proteomes" id="UP000005237"/>
    </source>
</evidence>
<feature type="coiled-coil region" evidence="1">
    <location>
        <begin position="818"/>
        <end position="911"/>
    </location>
</feature>
<dbReference type="GO" id="GO:0005643">
    <property type="term" value="C:nuclear pore"/>
    <property type="evidence" value="ECO:0007669"/>
    <property type="project" value="TreeGrafter"/>
</dbReference>
<organism evidence="2 3">
    <name type="scientific">Caenorhabditis japonica</name>
    <dbReference type="NCBI Taxonomy" id="281687"/>
    <lineage>
        <taxon>Eukaryota</taxon>
        <taxon>Metazoa</taxon>
        <taxon>Ecdysozoa</taxon>
        <taxon>Nematoda</taxon>
        <taxon>Chromadorea</taxon>
        <taxon>Rhabditida</taxon>
        <taxon>Rhabditina</taxon>
        <taxon>Rhabditomorpha</taxon>
        <taxon>Rhabditoidea</taxon>
        <taxon>Rhabditidae</taxon>
        <taxon>Peloderinae</taxon>
        <taxon>Caenorhabditis</taxon>
    </lineage>
</organism>